<organism evidence="1 2">
    <name type="scientific">Rangifer tarandus platyrhynchus</name>
    <name type="common">Svalbard reindeer</name>
    <dbReference type="NCBI Taxonomy" id="3082113"/>
    <lineage>
        <taxon>Eukaryota</taxon>
        <taxon>Metazoa</taxon>
        <taxon>Chordata</taxon>
        <taxon>Craniata</taxon>
        <taxon>Vertebrata</taxon>
        <taxon>Euteleostomi</taxon>
        <taxon>Mammalia</taxon>
        <taxon>Eutheria</taxon>
        <taxon>Laurasiatheria</taxon>
        <taxon>Artiodactyla</taxon>
        <taxon>Ruminantia</taxon>
        <taxon>Pecora</taxon>
        <taxon>Cervidae</taxon>
        <taxon>Odocoileinae</taxon>
        <taxon>Rangifer</taxon>
    </lineage>
</organism>
<evidence type="ECO:0000313" key="1">
    <source>
        <dbReference type="EMBL" id="CAM9941975.1"/>
    </source>
</evidence>
<evidence type="ECO:0000313" key="2">
    <source>
        <dbReference type="Proteomes" id="UP001162501"/>
    </source>
</evidence>
<accession>A0AC59YSL8</accession>
<dbReference type="Proteomes" id="UP001162501">
    <property type="component" value="Chromosome 2"/>
</dbReference>
<reference evidence="1" key="2">
    <citation type="submission" date="2025-03" db="EMBL/GenBank/DDBJ databases">
        <authorList>
            <consortium name="ELIXIR-Norway"/>
            <consortium name="Elixir Norway"/>
        </authorList>
    </citation>
    <scope>NUCLEOTIDE SEQUENCE</scope>
</reference>
<dbReference type="EMBL" id="OX596086">
    <property type="protein sequence ID" value="CAM9941975.1"/>
    <property type="molecule type" value="Genomic_DNA"/>
</dbReference>
<sequence>MYPRVLAVNCENNACCTQGQPALCWAGGNGNQGFGLPCAGQPAPFSSRGPGAPWHWALSSLLFLPSEEFGSQLQPLALPAGARVLPYCLPGGCLKGRTSDGRVSAMHCWSVPENTGHTNSQPDEERRGETTGHPPKGSPVLRAEGGGPPTAAAARPETTLEQHRGPPGIQWDAVPFFSGPGQLPEERNCYKPLGCLQPTGAGERARGWCRSPRGTRVPPPHSSTAAWAPGRTCCPSLDRAKALRSPPGPRRRGNPSAFARRRLRVQSCCASLSLPCPGPQAREQEQAALLMPQYCALVGRGQESTGPRPGRGECT</sequence>
<gene>
    <name evidence="1" type="ORF">MRATA1EN22A_LOCUS9698</name>
</gene>
<proteinExistence type="predicted"/>
<name>A0AC59YSL8_RANTA</name>
<reference evidence="1" key="1">
    <citation type="submission" date="2023-05" db="EMBL/GenBank/DDBJ databases">
        <authorList>
            <consortium name="ELIXIR-Norway"/>
        </authorList>
    </citation>
    <scope>NUCLEOTIDE SEQUENCE</scope>
</reference>
<protein>
    <submittedName>
        <fullName evidence="1">Uncharacterized protein</fullName>
    </submittedName>
</protein>